<dbReference type="InterPro" id="IPR011335">
    <property type="entry name" value="Restrct_endonuc-II-like"/>
</dbReference>
<dbReference type="Gene3D" id="3.40.1350.10">
    <property type="match status" value="1"/>
</dbReference>
<sequence>MFLLNLLDRTLSLLDRLALRRGDAEQQTEHLVTGQRGEQAAFFYLRRLGYLITARRWRSSRVRGDLDLVGWEKDTLCFIEVKTRSTRAVAPAEASVDSQKQKVLSRLAFQYLSQLQMEKIPVRFDIVSVYFEAGTATQFELFRGAFDWQ</sequence>
<dbReference type="RefSeq" id="WP_129206959.1">
    <property type="nucleotide sequence ID" value="NZ_BMGU01000001.1"/>
</dbReference>
<reference evidence="3 4" key="1">
    <citation type="journal article" date="2016" name="Int. J. Syst. Evol. Microbiol.">
        <title>Acidipila dinghuensis sp. nov., an acidobacterium isolated from forest soil.</title>
        <authorList>
            <person name="Jiang Y.W."/>
            <person name="Wang J."/>
            <person name="Chen M.H."/>
            <person name="Lv Y.Y."/>
            <person name="Qiu L.H."/>
        </authorList>
    </citation>
    <scope>NUCLEOTIDE SEQUENCE [LARGE SCALE GENOMIC DNA]</scope>
    <source>
        <strain evidence="3 4">DHOF10</strain>
    </source>
</reference>
<dbReference type="EMBL" id="SDMK01000001">
    <property type="protein sequence ID" value="RXS97179.1"/>
    <property type="molecule type" value="Genomic_DNA"/>
</dbReference>
<dbReference type="AlphaFoldDB" id="A0A4Q1SIG5"/>
<dbReference type="HAMAP" id="MF_00048">
    <property type="entry name" value="UPF0102"/>
    <property type="match status" value="1"/>
</dbReference>
<dbReference type="InterPro" id="IPR003509">
    <property type="entry name" value="UPF0102_YraN-like"/>
</dbReference>
<evidence type="ECO:0000256" key="2">
    <source>
        <dbReference type="HAMAP-Rule" id="MF_00048"/>
    </source>
</evidence>
<gene>
    <name evidence="3" type="ORF">ESZ00_04490</name>
</gene>
<name>A0A4Q1SIG5_9BACT</name>
<dbReference type="OrthoDB" id="9802516at2"/>
<protein>
    <recommendedName>
        <fullName evidence="2">UPF0102 protein ESZ00_04490</fullName>
    </recommendedName>
</protein>
<keyword evidence="4" id="KW-1185">Reference proteome</keyword>
<dbReference type="InterPro" id="IPR011856">
    <property type="entry name" value="tRNA_endonuc-like_dom_sf"/>
</dbReference>
<evidence type="ECO:0000313" key="3">
    <source>
        <dbReference type="EMBL" id="RXS97179.1"/>
    </source>
</evidence>
<evidence type="ECO:0000256" key="1">
    <source>
        <dbReference type="ARBA" id="ARBA00006738"/>
    </source>
</evidence>
<evidence type="ECO:0000313" key="4">
    <source>
        <dbReference type="Proteomes" id="UP000290253"/>
    </source>
</evidence>
<comment type="caution">
    <text evidence="3">The sequence shown here is derived from an EMBL/GenBank/DDBJ whole genome shotgun (WGS) entry which is preliminary data.</text>
</comment>
<dbReference type="Pfam" id="PF02021">
    <property type="entry name" value="UPF0102"/>
    <property type="match status" value="1"/>
</dbReference>
<dbReference type="SUPFAM" id="SSF52980">
    <property type="entry name" value="Restriction endonuclease-like"/>
    <property type="match status" value="1"/>
</dbReference>
<dbReference type="GO" id="GO:0003676">
    <property type="term" value="F:nucleic acid binding"/>
    <property type="evidence" value="ECO:0007669"/>
    <property type="project" value="InterPro"/>
</dbReference>
<accession>A0A4Q1SIG5</accession>
<dbReference type="Proteomes" id="UP000290253">
    <property type="component" value="Unassembled WGS sequence"/>
</dbReference>
<organism evidence="3 4">
    <name type="scientific">Silvibacterium dinghuense</name>
    <dbReference type="NCBI Taxonomy" id="1560006"/>
    <lineage>
        <taxon>Bacteria</taxon>
        <taxon>Pseudomonadati</taxon>
        <taxon>Acidobacteriota</taxon>
        <taxon>Terriglobia</taxon>
        <taxon>Terriglobales</taxon>
        <taxon>Acidobacteriaceae</taxon>
        <taxon>Silvibacterium</taxon>
    </lineage>
</organism>
<dbReference type="PANTHER" id="PTHR34039">
    <property type="entry name" value="UPF0102 PROTEIN YRAN"/>
    <property type="match status" value="1"/>
</dbReference>
<proteinExistence type="inferred from homology"/>
<dbReference type="PANTHER" id="PTHR34039:SF1">
    <property type="entry name" value="UPF0102 PROTEIN YRAN"/>
    <property type="match status" value="1"/>
</dbReference>
<comment type="similarity">
    <text evidence="1 2">Belongs to the UPF0102 family.</text>
</comment>